<keyword evidence="7" id="KW-0175">Coiled coil</keyword>
<feature type="non-terminal residue" evidence="10">
    <location>
        <position position="255"/>
    </location>
</feature>
<dbReference type="EMBL" id="BARS01039515">
    <property type="protein sequence ID" value="GAG19798.1"/>
    <property type="molecule type" value="Genomic_DNA"/>
</dbReference>
<evidence type="ECO:0000256" key="2">
    <source>
        <dbReference type="ARBA" id="ARBA00009622"/>
    </source>
</evidence>
<dbReference type="InterPro" id="IPR011990">
    <property type="entry name" value="TPR-like_helical_dom_sf"/>
</dbReference>
<dbReference type="PRINTS" id="PR00381">
    <property type="entry name" value="KINESINLIGHT"/>
</dbReference>
<gene>
    <name evidence="10" type="ORF">S01H1_60330</name>
</gene>
<dbReference type="PANTHER" id="PTHR45783">
    <property type="entry name" value="KINESIN LIGHT CHAIN"/>
    <property type="match status" value="1"/>
</dbReference>
<dbReference type="GO" id="GO:0019894">
    <property type="term" value="F:kinesin binding"/>
    <property type="evidence" value="ECO:0007669"/>
    <property type="project" value="TreeGrafter"/>
</dbReference>
<comment type="similarity">
    <text evidence="2">Belongs to the kinesin light chain family.</text>
</comment>
<comment type="subcellular location">
    <subcellularLocation>
        <location evidence="1">Cytoplasm</location>
        <location evidence="1">Cytoskeleton</location>
    </subcellularLocation>
</comment>
<evidence type="ECO:0000256" key="7">
    <source>
        <dbReference type="ARBA" id="ARBA00023054"/>
    </source>
</evidence>
<dbReference type="SUPFAM" id="SSF48452">
    <property type="entry name" value="TPR-like"/>
    <property type="match status" value="1"/>
</dbReference>
<dbReference type="GO" id="GO:0007018">
    <property type="term" value="P:microtubule-based movement"/>
    <property type="evidence" value="ECO:0007669"/>
    <property type="project" value="TreeGrafter"/>
</dbReference>
<dbReference type="AlphaFoldDB" id="X0W5A1"/>
<comment type="caution">
    <text evidence="10">The sequence shown here is derived from an EMBL/GenBank/DDBJ whole genome shotgun (WGS) entry which is preliminary data.</text>
</comment>
<dbReference type="GO" id="GO:0005871">
    <property type="term" value="C:kinesin complex"/>
    <property type="evidence" value="ECO:0007669"/>
    <property type="project" value="InterPro"/>
</dbReference>
<keyword evidence="4" id="KW-0493">Microtubule</keyword>
<evidence type="ECO:0000313" key="10">
    <source>
        <dbReference type="EMBL" id="GAG19798.1"/>
    </source>
</evidence>
<proteinExistence type="inferred from homology"/>
<dbReference type="PANTHER" id="PTHR45783:SF3">
    <property type="entry name" value="KINESIN LIGHT CHAIN"/>
    <property type="match status" value="1"/>
</dbReference>
<keyword evidence="5" id="KW-0677">Repeat</keyword>
<evidence type="ECO:0000256" key="8">
    <source>
        <dbReference type="ARBA" id="ARBA00023175"/>
    </source>
</evidence>
<protein>
    <submittedName>
        <fullName evidence="10">Uncharacterized protein</fullName>
    </submittedName>
</protein>
<sequence>FILEGESPATWMIHPLMREGLAEYQDAETHQQVHQFLFDHYRQPLKELDSQTITDVHKTFFAEAFYQGKDILGIEEFSEWFSGMRSVFMKMALWQFLIPLMEEFTGLIEGRLGPEHPDTATSLDNLAMLYWHQGRYEEAEPFYKRALAIHEKVSGAEHPDTANSLNNLATLYGDQGRYEEAEPFYKRALAIHEKVSGAEHPDTANSLNNLATLYGDQGRYEEAEPFYKRALAIREKVLGAEHPSTATSLNNLAML</sequence>
<name>X0W5A1_9ZZZZ</name>
<dbReference type="PROSITE" id="PS50005">
    <property type="entry name" value="TPR"/>
    <property type="match status" value="3"/>
</dbReference>
<reference evidence="10" key="1">
    <citation type="journal article" date="2014" name="Front. Microbiol.">
        <title>High frequency of phylogenetically diverse reductive dehalogenase-homologous genes in deep subseafloor sedimentary metagenomes.</title>
        <authorList>
            <person name="Kawai M."/>
            <person name="Futagami T."/>
            <person name="Toyoda A."/>
            <person name="Takaki Y."/>
            <person name="Nishi S."/>
            <person name="Hori S."/>
            <person name="Arai W."/>
            <person name="Tsubouchi T."/>
            <person name="Morono Y."/>
            <person name="Uchiyama I."/>
            <person name="Ito T."/>
            <person name="Fujiyama A."/>
            <person name="Inagaki F."/>
            <person name="Takami H."/>
        </authorList>
    </citation>
    <scope>NUCLEOTIDE SEQUENCE</scope>
    <source>
        <strain evidence="10">Expedition CK06-06</strain>
    </source>
</reference>
<dbReference type="InterPro" id="IPR002151">
    <property type="entry name" value="Kinesin_light"/>
</dbReference>
<evidence type="ECO:0000256" key="9">
    <source>
        <dbReference type="ARBA" id="ARBA00023212"/>
    </source>
</evidence>
<keyword evidence="3" id="KW-0963">Cytoplasm</keyword>
<dbReference type="InterPro" id="IPR019734">
    <property type="entry name" value="TPR_rpt"/>
</dbReference>
<evidence type="ECO:0000256" key="3">
    <source>
        <dbReference type="ARBA" id="ARBA00022490"/>
    </source>
</evidence>
<accession>X0W5A1</accession>
<dbReference type="GO" id="GO:0005737">
    <property type="term" value="C:cytoplasm"/>
    <property type="evidence" value="ECO:0007669"/>
    <property type="project" value="TreeGrafter"/>
</dbReference>
<evidence type="ECO:0000256" key="5">
    <source>
        <dbReference type="ARBA" id="ARBA00022737"/>
    </source>
</evidence>
<keyword evidence="6" id="KW-0802">TPR repeat</keyword>
<dbReference type="Pfam" id="PF13424">
    <property type="entry name" value="TPR_12"/>
    <property type="match status" value="2"/>
</dbReference>
<evidence type="ECO:0000256" key="1">
    <source>
        <dbReference type="ARBA" id="ARBA00004245"/>
    </source>
</evidence>
<dbReference type="GO" id="GO:0005874">
    <property type="term" value="C:microtubule"/>
    <property type="evidence" value="ECO:0007669"/>
    <property type="project" value="UniProtKB-KW"/>
</dbReference>
<keyword evidence="8" id="KW-0505">Motor protein</keyword>
<evidence type="ECO:0000256" key="4">
    <source>
        <dbReference type="ARBA" id="ARBA00022701"/>
    </source>
</evidence>
<keyword evidence="9" id="KW-0206">Cytoskeleton</keyword>
<feature type="non-terminal residue" evidence="10">
    <location>
        <position position="1"/>
    </location>
</feature>
<organism evidence="10">
    <name type="scientific">marine sediment metagenome</name>
    <dbReference type="NCBI Taxonomy" id="412755"/>
    <lineage>
        <taxon>unclassified sequences</taxon>
        <taxon>metagenomes</taxon>
        <taxon>ecological metagenomes</taxon>
    </lineage>
</organism>
<dbReference type="Gene3D" id="1.25.40.10">
    <property type="entry name" value="Tetratricopeptide repeat domain"/>
    <property type="match status" value="1"/>
</dbReference>
<evidence type="ECO:0000256" key="6">
    <source>
        <dbReference type="ARBA" id="ARBA00022803"/>
    </source>
</evidence>
<dbReference type="SMART" id="SM00028">
    <property type="entry name" value="TPR"/>
    <property type="match status" value="3"/>
</dbReference>